<sequence>MESSFKVRNAKDGDENCINEDWVGIDMTRHKANVAQDPKYLMVTVDENDEAVGYGGITHATPDIFYLGNFIVREDLRGKGIGKLIWQALIERAGNRNIALDAVSYTRDWYENNGFKFSTSKVAYFNVCVNEAVKKSVQSEYTCRDLTEDLWPMMVKYDRQVYPTLNRERILRACFCVDSQRAVVALHSNQVVGYGSIHEKPHQEYELKNVFADDEGVVEAMLRELFKDVPEGRVVHFEKIEGKPMPKYLERSDSPFDFSGIRMYNKYPVETIGDKMWLSSATIL</sequence>
<evidence type="ECO:0000313" key="2">
    <source>
        <dbReference type="EMBL" id="KAH3854466.1"/>
    </source>
</evidence>
<dbReference type="SUPFAM" id="SSF55729">
    <property type="entry name" value="Acyl-CoA N-acyltransferases (Nat)"/>
    <property type="match status" value="1"/>
</dbReference>
<dbReference type="InterPro" id="IPR000182">
    <property type="entry name" value="GNAT_dom"/>
</dbReference>
<dbReference type="InterPro" id="IPR041496">
    <property type="entry name" value="YitH/HolE_GNAT"/>
</dbReference>
<evidence type="ECO:0000313" key="3">
    <source>
        <dbReference type="Proteomes" id="UP000828390"/>
    </source>
</evidence>
<name>A0A9D4LAA6_DREPO</name>
<organism evidence="2 3">
    <name type="scientific">Dreissena polymorpha</name>
    <name type="common">Zebra mussel</name>
    <name type="synonym">Mytilus polymorpha</name>
    <dbReference type="NCBI Taxonomy" id="45954"/>
    <lineage>
        <taxon>Eukaryota</taxon>
        <taxon>Metazoa</taxon>
        <taxon>Spiralia</taxon>
        <taxon>Lophotrochozoa</taxon>
        <taxon>Mollusca</taxon>
        <taxon>Bivalvia</taxon>
        <taxon>Autobranchia</taxon>
        <taxon>Heteroconchia</taxon>
        <taxon>Euheterodonta</taxon>
        <taxon>Imparidentia</taxon>
        <taxon>Neoheterodontei</taxon>
        <taxon>Myida</taxon>
        <taxon>Dreissenoidea</taxon>
        <taxon>Dreissenidae</taxon>
        <taxon>Dreissena</taxon>
    </lineage>
</organism>
<dbReference type="OrthoDB" id="6109779at2759"/>
<proteinExistence type="predicted"/>
<keyword evidence="3" id="KW-1185">Reference proteome</keyword>
<gene>
    <name evidence="2" type="ORF">DPMN_097008</name>
</gene>
<dbReference type="CDD" id="cd04301">
    <property type="entry name" value="NAT_SF"/>
    <property type="match status" value="1"/>
</dbReference>
<dbReference type="Pfam" id="PF13673">
    <property type="entry name" value="Acetyltransf_10"/>
    <property type="match status" value="1"/>
</dbReference>
<evidence type="ECO:0000259" key="1">
    <source>
        <dbReference type="PROSITE" id="PS51186"/>
    </source>
</evidence>
<dbReference type="GO" id="GO:0016747">
    <property type="term" value="F:acyltransferase activity, transferring groups other than amino-acyl groups"/>
    <property type="evidence" value="ECO:0007669"/>
    <property type="project" value="InterPro"/>
</dbReference>
<protein>
    <recommendedName>
        <fullName evidence="1">N-acetyltransferase domain-containing protein</fullName>
    </recommendedName>
</protein>
<dbReference type="EMBL" id="JAIWYP010000003">
    <property type="protein sequence ID" value="KAH3854466.1"/>
    <property type="molecule type" value="Genomic_DNA"/>
</dbReference>
<dbReference type="InterPro" id="IPR052729">
    <property type="entry name" value="Acyl/Acetyltrans_Enzymes"/>
</dbReference>
<dbReference type="AlphaFoldDB" id="A0A9D4LAA6"/>
<reference evidence="2" key="1">
    <citation type="journal article" date="2019" name="bioRxiv">
        <title>The Genome of the Zebra Mussel, Dreissena polymorpha: A Resource for Invasive Species Research.</title>
        <authorList>
            <person name="McCartney M.A."/>
            <person name="Auch B."/>
            <person name="Kono T."/>
            <person name="Mallez S."/>
            <person name="Zhang Y."/>
            <person name="Obille A."/>
            <person name="Becker A."/>
            <person name="Abrahante J.E."/>
            <person name="Garbe J."/>
            <person name="Badalamenti J.P."/>
            <person name="Herman A."/>
            <person name="Mangelson H."/>
            <person name="Liachko I."/>
            <person name="Sullivan S."/>
            <person name="Sone E.D."/>
            <person name="Koren S."/>
            <person name="Silverstein K.A.T."/>
            <person name="Beckman K.B."/>
            <person name="Gohl D.M."/>
        </authorList>
    </citation>
    <scope>NUCLEOTIDE SEQUENCE</scope>
    <source>
        <strain evidence="2">Duluth1</strain>
        <tissue evidence="2">Whole animal</tissue>
    </source>
</reference>
<feature type="domain" description="N-acetyltransferase" evidence="1">
    <location>
        <begin position="5"/>
        <end position="140"/>
    </location>
</feature>
<dbReference type="InterPro" id="IPR016181">
    <property type="entry name" value="Acyl_CoA_acyltransferase"/>
</dbReference>
<comment type="caution">
    <text evidence="2">The sequence shown here is derived from an EMBL/GenBank/DDBJ whole genome shotgun (WGS) entry which is preliminary data.</text>
</comment>
<dbReference type="PANTHER" id="PTHR47237:SF1">
    <property type="entry name" value="SLL0310 PROTEIN"/>
    <property type="match status" value="1"/>
</dbReference>
<accession>A0A9D4LAA6</accession>
<dbReference type="Pfam" id="PF18014">
    <property type="entry name" value="Acetyltransf_18"/>
    <property type="match status" value="1"/>
</dbReference>
<dbReference type="PANTHER" id="PTHR47237">
    <property type="entry name" value="SLL0310 PROTEIN"/>
    <property type="match status" value="1"/>
</dbReference>
<dbReference type="Proteomes" id="UP000828390">
    <property type="component" value="Unassembled WGS sequence"/>
</dbReference>
<reference evidence="2" key="2">
    <citation type="submission" date="2020-11" db="EMBL/GenBank/DDBJ databases">
        <authorList>
            <person name="McCartney M.A."/>
            <person name="Auch B."/>
            <person name="Kono T."/>
            <person name="Mallez S."/>
            <person name="Becker A."/>
            <person name="Gohl D.M."/>
            <person name="Silverstein K.A.T."/>
            <person name="Koren S."/>
            <person name="Bechman K.B."/>
            <person name="Herman A."/>
            <person name="Abrahante J.E."/>
            <person name="Garbe J."/>
        </authorList>
    </citation>
    <scope>NUCLEOTIDE SEQUENCE</scope>
    <source>
        <strain evidence="2">Duluth1</strain>
        <tissue evidence="2">Whole animal</tissue>
    </source>
</reference>
<dbReference type="PROSITE" id="PS51186">
    <property type="entry name" value="GNAT"/>
    <property type="match status" value="1"/>
</dbReference>
<dbReference type="Gene3D" id="3.40.630.30">
    <property type="match status" value="1"/>
</dbReference>